<evidence type="ECO:0000259" key="3">
    <source>
        <dbReference type="Pfam" id="PF00501"/>
    </source>
</evidence>
<dbReference type="EMBL" id="SZVO01000016">
    <property type="protein sequence ID" value="TKT88137.1"/>
    <property type="molecule type" value="Genomic_DNA"/>
</dbReference>
<protein>
    <submittedName>
        <fullName evidence="4">Acyl-CoA synthetase</fullName>
    </submittedName>
</protein>
<evidence type="ECO:0000256" key="1">
    <source>
        <dbReference type="ARBA" id="ARBA00006432"/>
    </source>
</evidence>
<dbReference type="InterPro" id="IPR042099">
    <property type="entry name" value="ANL_N_sf"/>
</dbReference>
<sequence>MIWNTNTTLIQRQSPPEDPYFRKAYDFMISWQNGQSEFTLHTSGSTGTPKDILVNRNQLSSSAAMTGQALDLGKGTRALVCLNVSYIAGVMMLVRGMELGWELSIVEPSSNPLSEFKDPFFDFVAMVPLQLSTILSDENTNKHIRNLGKILLGGAPVGIQLQKQIDLLPIPVYQSYGMTETVSHVALRKLNCPEIEKDYKVLPGIEFGLDERGCLFVGGTVTNGEKIQTNDLAEITSENTFNWLGRIDNVINSGGVKIVLDKVDEIVAEVFYDLGYENNFFSWFEADELLGQKLILIVQKSSETLSGKMLIDEIRKGISTYETPKHVYFVDEFIKTPTDKIDKRRTAFLIFDQKL</sequence>
<dbReference type="Proteomes" id="UP000304900">
    <property type="component" value="Unassembled WGS sequence"/>
</dbReference>
<evidence type="ECO:0000313" key="5">
    <source>
        <dbReference type="Proteomes" id="UP000304900"/>
    </source>
</evidence>
<name>A0A4U6CWV2_9BACT</name>
<dbReference type="OrthoDB" id="8870348at2"/>
<comment type="caution">
    <text evidence="4">The sequence shown here is derived from an EMBL/GenBank/DDBJ whole genome shotgun (WGS) entry which is preliminary data.</text>
</comment>
<comment type="similarity">
    <text evidence="1">Belongs to the ATP-dependent AMP-binding enzyme family.</text>
</comment>
<dbReference type="Gene3D" id="3.40.50.12780">
    <property type="entry name" value="N-terminal domain of ligase-like"/>
    <property type="match status" value="1"/>
</dbReference>
<dbReference type="GO" id="GO:0031956">
    <property type="term" value="F:medium-chain fatty acid-CoA ligase activity"/>
    <property type="evidence" value="ECO:0007669"/>
    <property type="project" value="TreeGrafter"/>
</dbReference>
<dbReference type="Gene3D" id="3.30.300.30">
    <property type="match status" value="1"/>
</dbReference>
<dbReference type="Pfam" id="PF00501">
    <property type="entry name" value="AMP-binding"/>
    <property type="match status" value="1"/>
</dbReference>
<dbReference type="PANTHER" id="PTHR43201">
    <property type="entry name" value="ACYL-COA SYNTHETASE"/>
    <property type="match status" value="1"/>
</dbReference>
<keyword evidence="2" id="KW-0436">Ligase</keyword>
<dbReference type="InterPro" id="IPR045851">
    <property type="entry name" value="AMP-bd_C_sf"/>
</dbReference>
<feature type="domain" description="AMP-dependent synthetase/ligase" evidence="3">
    <location>
        <begin position="39"/>
        <end position="192"/>
    </location>
</feature>
<keyword evidence="5" id="KW-1185">Reference proteome</keyword>
<dbReference type="InterPro" id="IPR000873">
    <property type="entry name" value="AMP-dep_synth/lig_dom"/>
</dbReference>
<dbReference type="RefSeq" id="WP_137343251.1">
    <property type="nucleotide sequence ID" value="NZ_BSQH01000008.1"/>
</dbReference>
<evidence type="ECO:0000256" key="2">
    <source>
        <dbReference type="ARBA" id="ARBA00022598"/>
    </source>
</evidence>
<organism evidence="4 5">
    <name type="scientific">Dyadobacter frigoris</name>
    <dbReference type="NCBI Taxonomy" id="2576211"/>
    <lineage>
        <taxon>Bacteria</taxon>
        <taxon>Pseudomonadati</taxon>
        <taxon>Bacteroidota</taxon>
        <taxon>Cytophagia</taxon>
        <taxon>Cytophagales</taxon>
        <taxon>Spirosomataceae</taxon>
        <taxon>Dyadobacter</taxon>
    </lineage>
</organism>
<dbReference type="GO" id="GO:0006631">
    <property type="term" value="P:fatty acid metabolic process"/>
    <property type="evidence" value="ECO:0007669"/>
    <property type="project" value="TreeGrafter"/>
</dbReference>
<gene>
    <name evidence="4" type="ORF">FDK13_27580</name>
</gene>
<dbReference type="SUPFAM" id="SSF56801">
    <property type="entry name" value="Acetyl-CoA synthetase-like"/>
    <property type="match status" value="1"/>
</dbReference>
<reference evidence="4 5" key="1">
    <citation type="submission" date="2019-05" db="EMBL/GenBank/DDBJ databases">
        <title>Dyadobacter AR-3-8 sp. nov., isolated from arctic soil.</title>
        <authorList>
            <person name="Chaudhary D.K."/>
        </authorList>
    </citation>
    <scope>NUCLEOTIDE SEQUENCE [LARGE SCALE GENOMIC DNA]</scope>
    <source>
        <strain evidence="4 5">AR-3-8</strain>
    </source>
</reference>
<dbReference type="AlphaFoldDB" id="A0A4U6CWV2"/>
<proteinExistence type="inferred from homology"/>
<dbReference type="PANTHER" id="PTHR43201:SF5">
    <property type="entry name" value="MEDIUM-CHAIN ACYL-COA LIGASE ACSF2, MITOCHONDRIAL"/>
    <property type="match status" value="1"/>
</dbReference>
<evidence type="ECO:0000313" key="4">
    <source>
        <dbReference type="EMBL" id="TKT88137.1"/>
    </source>
</evidence>
<accession>A0A4U6CWV2</accession>